<dbReference type="SUPFAM" id="SSF56112">
    <property type="entry name" value="Protein kinase-like (PK-like)"/>
    <property type="match status" value="1"/>
</dbReference>
<dbReference type="STRING" id="685588.A0A067U3U3"/>
<proteinExistence type="predicted"/>
<keyword evidence="2" id="KW-1185">Reference proteome</keyword>
<feature type="non-terminal residue" evidence="1">
    <location>
        <position position="1"/>
    </location>
</feature>
<sequence>IIKQCYDLGPSQTTPTNVSGVRLTLAKKSENDATHVWVKYGGNIRMGEARTQSYVAQYLDDKADSESAVRAPQVYLAFTWGDWGYIVMEYIDGQICGHSDIARVAAAVQTLIAIPNPSSTSAPGPVGGGEIEHPFFVERTSNIWYESVEELEGHINGILDETRREWPNFKHVSFSAELATHGLRLCPSDLNCANFMKSNETENQNANQNANQNQNTNKIVALDFAGYSFLPPSFFAFALRFGHPSVFAQRVGHRVVYPPSTELGPMASASFAMVPYGTNDVGELISFF</sequence>
<gene>
    <name evidence="1" type="ORF">GALMADRAFT_54091</name>
</gene>
<dbReference type="AlphaFoldDB" id="A0A067U3U3"/>
<name>A0A067U3U3_GALM3</name>
<evidence type="ECO:0008006" key="3">
    <source>
        <dbReference type="Google" id="ProtNLM"/>
    </source>
</evidence>
<organism evidence="1 2">
    <name type="scientific">Galerina marginata (strain CBS 339.88)</name>
    <dbReference type="NCBI Taxonomy" id="685588"/>
    <lineage>
        <taxon>Eukaryota</taxon>
        <taxon>Fungi</taxon>
        <taxon>Dikarya</taxon>
        <taxon>Basidiomycota</taxon>
        <taxon>Agaricomycotina</taxon>
        <taxon>Agaricomycetes</taxon>
        <taxon>Agaricomycetidae</taxon>
        <taxon>Agaricales</taxon>
        <taxon>Agaricineae</taxon>
        <taxon>Strophariaceae</taxon>
        <taxon>Galerina</taxon>
    </lineage>
</organism>
<dbReference type="HOGENOM" id="CLU_057554_1_0_1"/>
<evidence type="ECO:0000313" key="2">
    <source>
        <dbReference type="Proteomes" id="UP000027222"/>
    </source>
</evidence>
<dbReference type="OrthoDB" id="3250044at2759"/>
<reference evidence="2" key="1">
    <citation type="journal article" date="2014" name="Proc. Natl. Acad. Sci. U.S.A.">
        <title>Extensive sampling of basidiomycete genomes demonstrates inadequacy of the white-rot/brown-rot paradigm for wood decay fungi.</title>
        <authorList>
            <person name="Riley R."/>
            <person name="Salamov A.A."/>
            <person name="Brown D.W."/>
            <person name="Nagy L.G."/>
            <person name="Floudas D."/>
            <person name="Held B.W."/>
            <person name="Levasseur A."/>
            <person name="Lombard V."/>
            <person name="Morin E."/>
            <person name="Otillar R."/>
            <person name="Lindquist E.A."/>
            <person name="Sun H."/>
            <person name="LaButti K.M."/>
            <person name="Schmutz J."/>
            <person name="Jabbour D."/>
            <person name="Luo H."/>
            <person name="Baker S.E."/>
            <person name="Pisabarro A.G."/>
            <person name="Walton J.D."/>
            <person name="Blanchette R.A."/>
            <person name="Henrissat B."/>
            <person name="Martin F."/>
            <person name="Cullen D."/>
            <person name="Hibbett D.S."/>
            <person name="Grigoriev I.V."/>
        </authorList>
    </citation>
    <scope>NUCLEOTIDE SEQUENCE [LARGE SCALE GENOMIC DNA]</scope>
    <source>
        <strain evidence="2">CBS 339.88</strain>
    </source>
</reference>
<protein>
    <recommendedName>
        <fullName evidence="3">Aminoglycoside phosphotransferase domain-containing protein</fullName>
    </recommendedName>
</protein>
<dbReference type="InterPro" id="IPR011009">
    <property type="entry name" value="Kinase-like_dom_sf"/>
</dbReference>
<dbReference type="Proteomes" id="UP000027222">
    <property type="component" value="Unassembled WGS sequence"/>
</dbReference>
<accession>A0A067U3U3</accession>
<dbReference type="EMBL" id="KL142367">
    <property type="protein sequence ID" value="KDR86123.1"/>
    <property type="molecule type" value="Genomic_DNA"/>
</dbReference>
<evidence type="ECO:0000313" key="1">
    <source>
        <dbReference type="EMBL" id="KDR86123.1"/>
    </source>
</evidence>